<sequence>MMGPGIMDAVVADLKVFGLDFAEGEDQDAIAEKLEEICMTGWVSKSELGNELIAFAMRKEALLLTLENLLIFEHEMLSKKITKPSRKKDDRWSNTGDIGSVQDSMEVDEEEEDLLDTYASPSKSAQKRAITTPENPRSKRTLSGRSPRLNFSPNSFSPSVTPSQKYATRKNRGEVVASFGSAPGGGRARSAPSVQVYNAPHSLTKPYKFMFQDLMENRDVLSYKIEELGEDLKAHYKIDEFSSLMVPAQEPVTVLGQIACDSNGKLNPQSIILEGDREHSSGAFIPIDISELTDYSLFPGQVVVMEGMNSTGKKLIASKLYEGVPLPFQKPTEAATDPEPRLVLVACGPYTTSDSIVYEPMVDLIETINKEKPDVCILLGPFVDSKHKQVEEGQLIMLYDEVFKRCLKTIIEGTRSAGSHLVVVPSLRDVHHVCIYPQPPFVCELAKEDRQRVLFVSDPCTLEIDGVIFGLTSVDLLFHMGAEEISRSSSLQDRFSRILKHILTQRSYYPLYPPPEDMMVNYEHFYPYASLPVTPDLLITPSDLKYFVKDVLGCVCINPSRLTKGQVGGSYAQLWVQPQVPGAQRKSPCIAAQVIKI</sequence>
<dbReference type="GO" id="GO:0006269">
    <property type="term" value="P:DNA replication, synthesis of primer"/>
    <property type="evidence" value="ECO:0007669"/>
    <property type="project" value="Ensembl"/>
</dbReference>
<dbReference type="FunFam" id="3.60.21.60:FF:000003">
    <property type="entry name" value="DNA polymerase alpha subunit B"/>
    <property type="match status" value="1"/>
</dbReference>
<feature type="domain" description="DNA polymerase alpha subunit B N-terminal" evidence="9">
    <location>
        <begin position="11"/>
        <end position="79"/>
    </location>
</feature>
<dbReference type="Gene3D" id="1.10.8.530">
    <property type="entry name" value="DNA polymerase alpha-primase, subunit B, N-terminal domain"/>
    <property type="match status" value="1"/>
</dbReference>
<comment type="subcellular location">
    <subcellularLocation>
        <location evidence="1 6">Nucleus</location>
    </subcellularLocation>
</comment>
<dbReference type="Pfam" id="PF08418">
    <property type="entry name" value="Pol_alpha_B_N"/>
    <property type="match status" value="1"/>
</dbReference>
<evidence type="ECO:0000259" key="9">
    <source>
        <dbReference type="Pfam" id="PF08418"/>
    </source>
</evidence>
<evidence type="ECO:0000256" key="4">
    <source>
        <dbReference type="ARBA" id="ARBA00022705"/>
    </source>
</evidence>
<name>A0A8C5S2T8_LATLA</name>
<comment type="function">
    <text evidence="6">Accessory subunit of the DNA polymerase alpha complex (also known as the alpha DNA polymerase-primase complex) which plays an essential role in the initiation of DNA synthesis.</text>
</comment>
<dbReference type="Gene3D" id="3.60.21.60">
    <property type="match status" value="2"/>
</dbReference>
<dbReference type="PANTHER" id="PTHR23061">
    <property type="entry name" value="DNA POLYMERASE 2 ALPHA 70 KDA SUBUNIT"/>
    <property type="match status" value="1"/>
</dbReference>
<evidence type="ECO:0000256" key="1">
    <source>
        <dbReference type="ARBA" id="ARBA00004123"/>
    </source>
</evidence>
<reference evidence="11" key="1">
    <citation type="submission" date="2025-08" db="UniProtKB">
        <authorList>
            <consortium name="Ensembl"/>
        </authorList>
    </citation>
    <scope>IDENTIFICATION</scope>
</reference>
<comment type="similarity">
    <text evidence="2 6">Belongs to the DNA polymerase alpha subunit B family.</text>
</comment>
<protein>
    <recommendedName>
        <fullName evidence="3 6">DNA polymerase alpha subunit B</fullName>
    </recommendedName>
</protein>
<proteinExistence type="inferred from homology"/>
<dbReference type="FunFam" id="3.60.21.60:FF:000002">
    <property type="entry name" value="DNA polymerase alpha subunit B"/>
    <property type="match status" value="1"/>
</dbReference>
<dbReference type="PANTHER" id="PTHR23061:SF12">
    <property type="entry name" value="DNA POLYMERASE ALPHA SUBUNIT B"/>
    <property type="match status" value="1"/>
</dbReference>
<dbReference type="PIRSF" id="PIRSF018300">
    <property type="entry name" value="DNA_pol_alph_2"/>
    <property type="match status" value="1"/>
</dbReference>
<evidence type="ECO:0000256" key="7">
    <source>
        <dbReference type="SAM" id="MobiDB-lite"/>
    </source>
</evidence>
<dbReference type="GO" id="GO:0003677">
    <property type="term" value="F:DNA binding"/>
    <property type="evidence" value="ECO:0007669"/>
    <property type="project" value="InterPro"/>
</dbReference>
<dbReference type="GeneTree" id="ENSGT00390000016784"/>
<dbReference type="Ensembl" id="ENSLLTT00000011771.1">
    <property type="protein sequence ID" value="ENSLLTP00000011323.1"/>
    <property type="gene ID" value="ENSLLTG00000008720.1"/>
</dbReference>
<keyword evidence="4 6" id="KW-0235">DNA replication</keyword>
<feature type="domain" description="DNA polymerase alpha subunit B OB" evidence="10">
    <location>
        <begin position="218"/>
        <end position="323"/>
    </location>
</feature>
<dbReference type="InterPro" id="IPR054300">
    <property type="entry name" value="OB_DPOA2"/>
</dbReference>
<gene>
    <name evidence="11" type="primary">POLA2</name>
</gene>
<dbReference type="AlphaFoldDB" id="A0A8C5S2T8"/>
<feature type="domain" description="DNA polymerase alpha/delta/epsilon subunit B" evidence="8">
    <location>
        <begin position="343"/>
        <end position="549"/>
    </location>
</feature>
<accession>A0A8C5S2T8</accession>
<dbReference type="Pfam" id="PF04042">
    <property type="entry name" value="DNA_pol_E_B"/>
    <property type="match status" value="1"/>
</dbReference>
<evidence type="ECO:0000259" key="10">
    <source>
        <dbReference type="Pfam" id="PF22062"/>
    </source>
</evidence>
<dbReference type="GO" id="GO:0005829">
    <property type="term" value="C:cytosol"/>
    <property type="evidence" value="ECO:0007669"/>
    <property type="project" value="Ensembl"/>
</dbReference>
<feature type="compositionally biased region" description="Polar residues" evidence="7">
    <location>
        <begin position="93"/>
        <end position="103"/>
    </location>
</feature>
<dbReference type="GO" id="GO:0006270">
    <property type="term" value="P:DNA replication initiation"/>
    <property type="evidence" value="ECO:0007669"/>
    <property type="project" value="Ensembl"/>
</dbReference>
<evidence type="ECO:0000256" key="5">
    <source>
        <dbReference type="ARBA" id="ARBA00023242"/>
    </source>
</evidence>
<evidence type="ECO:0000256" key="3">
    <source>
        <dbReference type="ARBA" id="ARBA00018596"/>
    </source>
</evidence>
<dbReference type="InterPro" id="IPR043034">
    <property type="entry name" value="DNA_pol_alpha_B_N_sf"/>
</dbReference>
<evidence type="ECO:0000256" key="6">
    <source>
        <dbReference type="PIRNR" id="PIRNR018300"/>
    </source>
</evidence>
<feature type="compositionally biased region" description="Acidic residues" evidence="7">
    <location>
        <begin position="105"/>
        <end position="115"/>
    </location>
</feature>
<feature type="region of interest" description="Disordered" evidence="7">
    <location>
        <begin position="82"/>
        <end position="169"/>
    </location>
</feature>
<dbReference type="InterPro" id="IPR016722">
    <property type="entry name" value="DNA_pol_alpha_bsu"/>
</dbReference>
<reference evidence="11" key="2">
    <citation type="submission" date="2025-09" db="UniProtKB">
        <authorList>
            <consortium name="Ensembl"/>
        </authorList>
    </citation>
    <scope>IDENTIFICATION</scope>
</reference>
<evidence type="ECO:0000259" key="8">
    <source>
        <dbReference type="Pfam" id="PF04042"/>
    </source>
</evidence>
<evidence type="ECO:0000313" key="12">
    <source>
        <dbReference type="Proteomes" id="UP000694406"/>
    </source>
</evidence>
<dbReference type="Proteomes" id="UP000694406">
    <property type="component" value="Unplaced"/>
</dbReference>
<dbReference type="GO" id="GO:0036064">
    <property type="term" value="C:ciliary basal body"/>
    <property type="evidence" value="ECO:0007669"/>
    <property type="project" value="Ensembl"/>
</dbReference>
<dbReference type="Pfam" id="PF22062">
    <property type="entry name" value="OB_DPOA2"/>
    <property type="match status" value="1"/>
</dbReference>
<organism evidence="11 12">
    <name type="scientific">Laticauda laticaudata</name>
    <name type="common">Blue-ringed sea krait</name>
    <name type="synonym">Blue-lipped sea krait</name>
    <dbReference type="NCBI Taxonomy" id="8630"/>
    <lineage>
        <taxon>Eukaryota</taxon>
        <taxon>Metazoa</taxon>
        <taxon>Chordata</taxon>
        <taxon>Craniata</taxon>
        <taxon>Vertebrata</taxon>
        <taxon>Euteleostomi</taxon>
        <taxon>Lepidosauria</taxon>
        <taxon>Squamata</taxon>
        <taxon>Bifurcata</taxon>
        <taxon>Unidentata</taxon>
        <taxon>Episquamata</taxon>
        <taxon>Toxicofera</taxon>
        <taxon>Serpentes</taxon>
        <taxon>Colubroidea</taxon>
        <taxon>Elapidae</taxon>
        <taxon>Laticaudinae</taxon>
        <taxon>Laticauda</taxon>
    </lineage>
</organism>
<dbReference type="InterPro" id="IPR007185">
    <property type="entry name" value="DNA_pol_a/d/e_bsu"/>
</dbReference>
<feature type="compositionally biased region" description="Polar residues" evidence="7">
    <location>
        <begin position="141"/>
        <end position="166"/>
    </location>
</feature>
<dbReference type="GO" id="GO:0005658">
    <property type="term" value="C:alpha DNA polymerase:primase complex"/>
    <property type="evidence" value="ECO:0007669"/>
    <property type="project" value="Ensembl"/>
</dbReference>
<dbReference type="GO" id="GO:0006606">
    <property type="term" value="P:protein import into nucleus"/>
    <property type="evidence" value="ECO:0007669"/>
    <property type="project" value="Ensembl"/>
</dbReference>
<keyword evidence="5 6" id="KW-0539">Nucleus</keyword>
<dbReference type="InterPro" id="IPR013627">
    <property type="entry name" value="Pol_alpha_B_N"/>
</dbReference>
<keyword evidence="12" id="KW-1185">Reference proteome</keyword>
<evidence type="ECO:0000256" key="2">
    <source>
        <dbReference type="ARBA" id="ARBA00007299"/>
    </source>
</evidence>
<evidence type="ECO:0000313" key="11">
    <source>
        <dbReference type="Ensembl" id="ENSLLTP00000011323.1"/>
    </source>
</evidence>